<dbReference type="Proteomes" id="UP000027190">
    <property type="component" value="Unassembled WGS sequence"/>
</dbReference>
<name>A0A062UDI9_9PROT</name>
<protein>
    <recommendedName>
        <fullName evidence="2">DUF374 domain-containing protein</fullName>
    </recommendedName>
</protein>
<keyword evidence="1" id="KW-1133">Transmembrane helix</keyword>
<dbReference type="CDD" id="cd07983">
    <property type="entry name" value="LPLAT_DUF374-like"/>
    <property type="match status" value="1"/>
</dbReference>
<keyword evidence="4" id="KW-1185">Reference proteome</keyword>
<dbReference type="Pfam" id="PF04028">
    <property type="entry name" value="DUF374"/>
    <property type="match status" value="1"/>
</dbReference>
<comment type="caution">
    <text evidence="3">The sequence shown here is derived from an EMBL/GenBank/DDBJ whole genome shotgun (WGS) entry which is preliminary data.</text>
</comment>
<dbReference type="STRING" id="1280947.HY30_14950"/>
<feature type="domain" description="DUF374" evidence="2">
    <location>
        <begin position="87"/>
        <end position="160"/>
    </location>
</feature>
<dbReference type="eggNOG" id="COG2121">
    <property type="taxonomic scope" value="Bacteria"/>
</dbReference>
<dbReference type="EMBL" id="AWFG01000016">
    <property type="protein sequence ID" value="KCZ59418.1"/>
    <property type="molecule type" value="Genomic_DNA"/>
</dbReference>
<sequence length="257" mass="27884">MAHGAKQSISDAMKSLFRSKPVVILLGFLIWIWMAMIARTLRWTVEGEDAAKAAWAEAPGVVVAAWHSRILLLPSGWVRQMRDWPGRDAKGAMLISLSGDGEPVARAIKHLGLEPIRGSAGNKKKANKDKGGARAIAESVRLLKSGGAVCITPDGPRGPREEVSLGAIMIAQRAGAPILPYALASNPSKRFDSWDRFILPWPFVKGAIVYGEMLETPRSESPEALRAELQRRMDKATRRAEALVGYTLPEEAGLSAT</sequence>
<proteinExistence type="predicted"/>
<evidence type="ECO:0000313" key="3">
    <source>
        <dbReference type="EMBL" id="KCZ59418.1"/>
    </source>
</evidence>
<feature type="transmembrane region" description="Helical" evidence="1">
    <location>
        <begin position="21"/>
        <end position="41"/>
    </location>
</feature>
<evidence type="ECO:0000259" key="2">
    <source>
        <dbReference type="Pfam" id="PF04028"/>
    </source>
</evidence>
<organism evidence="3 4">
    <name type="scientific">Hyphomonas chukchiensis</name>
    <dbReference type="NCBI Taxonomy" id="1280947"/>
    <lineage>
        <taxon>Bacteria</taxon>
        <taxon>Pseudomonadati</taxon>
        <taxon>Pseudomonadota</taxon>
        <taxon>Alphaproteobacteria</taxon>
        <taxon>Hyphomonadales</taxon>
        <taxon>Hyphomonadaceae</taxon>
        <taxon>Hyphomonas</taxon>
    </lineage>
</organism>
<keyword evidence="1" id="KW-0472">Membrane</keyword>
<accession>A0A062UDI9</accession>
<evidence type="ECO:0000313" key="4">
    <source>
        <dbReference type="Proteomes" id="UP000027190"/>
    </source>
</evidence>
<keyword evidence="1" id="KW-0812">Transmembrane</keyword>
<gene>
    <name evidence="3" type="ORF">HY30_14950</name>
</gene>
<dbReference type="PATRIC" id="fig|1280947.3.peg.1311"/>
<reference evidence="3 4" key="1">
    <citation type="journal article" date="2014" name="Antonie Van Leeuwenhoek">
        <title>Hyphomonas beringensis sp. nov. and Hyphomonas chukchiensis sp. nov., isolated from surface seawater of the Bering Sea and Chukchi Sea.</title>
        <authorList>
            <person name="Li C."/>
            <person name="Lai Q."/>
            <person name="Li G."/>
            <person name="Dong C."/>
            <person name="Wang J."/>
            <person name="Liao Y."/>
            <person name="Shao Z."/>
        </authorList>
    </citation>
    <scope>NUCLEOTIDE SEQUENCE [LARGE SCALE GENOMIC DNA]</scope>
    <source>
        <strain evidence="3 4">BH-BN04-4</strain>
    </source>
</reference>
<dbReference type="AlphaFoldDB" id="A0A062UDI9"/>
<dbReference type="InterPro" id="IPR007172">
    <property type="entry name" value="DUF374"/>
</dbReference>
<evidence type="ECO:0000256" key="1">
    <source>
        <dbReference type="SAM" id="Phobius"/>
    </source>
</evidence>